<feature type="transmembrane region" description="Helical" evidence="7">
    <location>
        <begin position="100"/>
        <end position="124"/>
    </location>
</feature>
<dbReference type="EMBL" id="LSBJ02000021">
    <property type="protein sequence ID" value="OAQ57868.1"/>
    <property type="molecule type" value="Genomic_DNA"/>
</dbReference>
<dbReference type="Gene3D" id="1.20.1250.20">
    <property type="entry name" value="MFS general substrate transporter like domains"/>
    <property type="match status" value="1"/>
</dbReference>
<dbReference type="RefSeq" id="XP_018136129.1">
    <property type="nucleotide sequence ID" value="XM_018290383.1"/>
</dbReference>
<dbReference type="KEGG" id="pchm:VFPPC_12555"/>
<gene>
    <name evidence="9" type="ORF">VFPPC_12555</name>
</gene>
<keyword evidence="4 7" id="KW-0812">Transmembrane</keyword>
<feature type="transmembrane region" description="Helical" evidence="7">
    <location>
        <begin position="160"/>
        <end position="182"/>
    </location>
</feature>
<dbReference type="PANTHER" id="PTHR48022">
    <property type="entry name" value="PLASTIDIC GLUCOSE TRANSPORTER 4"/>
    <property type="match status" value="1"/>
</dbReference>
<dbReference type="SUPFAM" id="SSF103473">
    <property type="entry name" value="MFS general substrate transporter"/>
    <property type="match status" value="1"/>
</dbReference>
<dbReference type="GO" id="GO:0005351">
    <property type="term" value="F:carbohydrate:proton symporter activity"/>
    <property type="evidence" value="ECO:0007669"/>
    <property type="project" value="TreeGrafter"/>
</dbReference>
<comment type="similarity">
    <text evidence="2">Belongs to the major facilitator superfamily. Sugar transporter (TC 2.A.1.1) family.</text>
</comment>
<feature type="domain" description="Major facilitator superfamily (MFS) profile" evidence="8">
    <location>
        <begin position="67"/>
        <end position="506"/>
    </location>
</feature>
<evidence type="ECO:0000256" key="3">
    <source>
        <dbReference type="ARBA" id="ARBA00022448"/>
    </source>
</evidence>
<evidence type="ECO:0000256" key="5">
    <source>
        <dbReference type="ARBA" id="ARBA00022989"/>
    </source>
</evidence>
<dbReference type="PANTHER" id="PTHR48022:SF79">
    <property type="entry name" value="LACTOSE PERMEASE, PUTATIVE (AFU_ORTHOLOGUE AFUA_6G01860)-RELATED"/>
    <property type="match status" value="1"/>
</dbReference>
<evidence type="ECO:0000313" key="10">
    <source>
        <dbReference type="Proteomes" id="UP000078397"/>
    </source>
</evidence>
<dbReference type="GO" id="GO:0016020">
    <property type="term" value="C:membrane"/>
    <property type="evidence" value="ECO:0007669"/>
    <property type="project" value="UniProtKB-SubCell"/>
</dbReference>
<sequence>MAGDNSTAPSDNVTAAHAETLQQVGSEKIQEQFVEEAEYELNRIDLDKLSREAFSWKSRAGLRIIFCIIVQGLSTAAYGIDGSVTSGLAALPAFRSEFNVGTSGAGIAIIVSAMSIGNAAASLFQWLSDIIGRRGVTFLGNAIMVIGVVLQAASGNNVCFIMGRVFAGVGASLTANVGPLYMNEIAPAGCRAMVVGIYVSGYYIGGIVIACALLGGSYLPGNWSWRMPILLQLGPSILVMLLVYLITPESPRYLVARGKVDKARQVIARLHTTTDDVDEPIVSAEIKQIQDSLERLDNNPWDFSTFWSSRSGRKRLWIIFLYSLFQQWNGTGLLTAYLPAVLELVNITNSHQQLAINLGQSALAFVSILIGSTFVDRIRRRYLLLGSIALYILFFGFMSLFSGLFSAGIAQHATGILIVVTIYLFNMCTGMFVSIVHNVYPNELFHYRQRAKGMGIYSFFQNCFGFSVTYGGARALADLKWKVYFLFIGINILMLAGTWKFFPEFRRLSLEEIDLVMESDVDPVKMSLRLQKAKEEKREEERETPA</sequence>
<dbReference type="InterPro" id="IPR005828">
    <property type="entry name" value="MFS_sugar_transport-like"/>
</dbReference>
<feature type="transmembrane region" description="Helical" evidence="7">
    <location>
        <begin position="225"/>
        <end position="247"/>
    </location>
</feature>
<dbReference type="GeneID" id="28854377"/>
<feature type="transmembrane region" description="Helical" evidence="7">
    <location>
        <begin position="136"/>
        <end position="154"/>
    </location>
</feature>
<dbReference type="OrthoDB" id="65569at2759"/>
<protein>
    <submittedName>
        <fullName evidence="9">Sugar transporter (Hexose transporter)</fullName>
    </submittedName>
</protein>
<dbReference type="Proteomes" id="UP000078397">
    <property type="component" value="Unassembled WGS sequence"/>
</dbReference>
<dbReference type="AlphaFoldDB" id="A0A179EXH0"/>
<keyword evidence="9" id="KW-0762">Sugar transport</keyword>
<evidence type="ECO:0000256" key="6">
    <source>
        <dbReference type="ARBA" id="ARBA00023136"/>
    </source>
</evidence>
<name>A0A179EXH0_METCM</name>
<keyword evidence="5 7" id="KW-1133">Transmembrane helix</keyword>
<feature type="transmembrane region" description="Helical" evidence="7">
    <location>
        <begin position="382"/>
        <end position="410"/>
    </location>
</feature>
<reference evidence="9 10" key="1">
    <citation type="journal article" date="2016" name="PLoS Pathog.">
        <title>Biosynthesis of antibiotic leucinostatins in bio-control fungus Purpureocillium lilacinum and their inhibition on phytophthora revealed by genome mining.</title>
        <authorList>
            <person name="Wang G."/>
            <person name="Liu Z."/>
            <person name="Lin R."/>
            <person name="Li E."/>
            <person name="Mao Z."/>
            <person name="Ling J."/>
            <person name="Yang Y."/>
            <person name="Yin W.B."/>
            <person name="Xie B."/>
        </authorList>
    </citation>
    <scope>NUCLEOTIDE SEQUENCE [LARGE SCALE GENOMIC DNA]</scope>
    <source>
        <strain evidence="9">170</strain>
    </source>
</reference>
<feature type="transmembrane region" description="Helical" evidence="7">
    <location>
        <begin position="194"/>
        <end position="219"/>
    </location>
</feature>
<evidence type="ECO:0000256" key="4">
    <source>
        <dbReference type="ARBA" id="ARBA00022692"/>
    </source>
</evidence>
<evidence type="ECO:0000256" key="1">
    <source>
        <dbReference type="ARBA" id="ARBA00004141"/>
    </source>
</evidence>
<dbReference type="Pfam" id="PF00083">
    <property type="entry name" value="Sugar_tr"/>
    <property type="match status" value="1"/>
</dbReference>
<comment type="caution">
    <text evidence="9">The sequence shown here is derived from an EMBL/GenBank/DDBJ whole genome shotgun (WGS) entry which is preliminary data.</text>
</comment>
<feature type="transmembrane region" description="Helical" evidence="7">
    <location>
        <begin position="60"/>
        <end position="80"/>
    </location>
</feature>
<feature type="transmembrane region" description="Helical" evidence="7">
    <location>
        <begin position="483"/>
        <end position="502"/>
    </location>
</feature>
<dbReference type="FunFam" id="1.20.1250.20:FF:000134">
    <property type="entry name" value="MFS sugar transporter protein"/>
    <property type="match status" value="1"/>
</dbReference>
<feature type="transmembrane region" description="Helical" evidence="7">
    <location>
        <begin position="354"/>
        <end position="375"/>
    </location>
</feature>
<feature type="transmembrane region" description="Helical" evidence="7">
    <location>
        <begin position="416"/>
        <end position="436"/>
    </location>
</feature>
<dbReference type="InterPro" id="IPR050360">
    <property type="entry name" value="MFS_Sugar_Transporters"/>
</dbReference>
<dbReference type="InterPro" id="IPR036259">
    <property type="entry name" value="MFS_trans_sf"/>
</dbReference>
<keyword evidence="10" id="KW-1185">Reference proteome</keyword>
<comment type="subcellular location">
    <subcellularLocation>
        <location evidence="1">Membrane</location>
        <topology evidence="1">Multi-pass membrane protein</topology>
    </subcellularLocation>
</comment>
<proteinExistence type="inferred from homology"/>
<evidence type="ECO:0000256" key="2">
    <source>
        <dbReference type="ARBA" id="ARBA00010992"/>
    </source>
</evidence>
<keyword evidence="6 7" id="KW-0472">Membrane</keyword>
<evidence type="ECO:0000313" key="9">
    <source>
        <dbReference type="EMBL" id="OAQ57868.1"/>
    </source>
</evidence>
<evidence type="ECO:0000259" key="8">
    <source>
        <dbReference type="PROSITE" id="PS50850"/>
    </source>
</evidence>
<evidence type="ECO:0000256" key="7">
    <source>
        <dbReference type="SAM" id="Phobius"/>
    </source>
</evidence>
<organism evidence="9 10">
    <name type="scientific">Pochonia chlamydosporia 170</name>
    <dbReference type="NCBI Taxonomy" id="1380566"/>
    <lineage>
        <taxon>Eukaryota</taxon>
        <taxon>Fungi</taxon>
        <taxon>Dikarya</taxon>
        <taxon>Ascomycota</taxon>
        <taxon>Pezizomycotina</taxon>
        <taxon>Sordariomycetes</taxon>
        <taxon>Hypocreomycetidae</taxon>
        <taxon>Hypocreales</taxon>
        <taxon>Clavicipitaceae</taxon>
        <taxon>Pochonia</taxon>
    </lineage>
</organism>
<feature type="transmembrane region" description="Helical" evidence="7">
    <location>
        <begin position="316"/>
        <end position="342"/>
    </location>
</feature>
<keyword evidence="3" id="KW-0813">Transport</keyword>
<accession>A0A179EXH0</accession>
<dbReference type="PROSITE" id="PS50850">
    <property type="entry name" value="MFS"/>
    <property type="match status" value="1"/>
</dbReference>
<feature type="transmembrane region" description="Helical" evidence="7">
    <location>
        <begin position="456"/>
        <end position="477"/>
    </location>
</feature>
<dbReference type="InterPro" id="IPR020846">
    <property type="entry name" value="MFS_dom"/>
</dbReference>